<reference evidence="4 5" key="1">
    <citation type="submission" date="2020-06" db="EMBL/GenBank/DDBJ databases">
        <title>NJ-3-1, isolated from saline soil.</title>
        <authorList>
            <person name="Cui H.L."/>
            <person name="Shi X."/>
        </authorList>
    </citation>
    <scope>NUCLEOTIDE SEQUENCE [LARGE SCALE GENOMIC DNA]</scope>
    <source>
        <strain evidence="4 5">NJ-3-1</strain>
    </source>
</reference>
<dbReference type="GeneID" id="56039477"/>
<feature type="transmembrane region" description="Helical" evidence="2">
    <location>
        <begin position="364"/>
        <end position="385"/>
    </location>
</feature>
<dbReference type="GO" id="GO:0016740">
    <property type="term" value="F:transferase activity"/>
    <property type="evidence" value="ECO:0007669"/>
    <property type="project" value="UniProtKB-KW"/>
</dbReference>
<evidence type="ECO:0000259" key="3">
    <source>
        <dbReference type="Pfam" id="PF13231"/>
    </source>
</evidence>
<dbReference type="InterPro" id="IPR038731">
    <property type="entry name" value="RgtA/B/C-like"/>
</dbReference>
<dbReference type="EMBL" id="CP058579">
    <property type="protein sequence ID" value="QLG63594.1"/>
    <property type="molecule type" value="Genomic_DNA"/>
</dbReference>
<evidence type="ECO:0000313" key="5">
    <source>
        <dbReference type="Proteomes" id="UP000509626"/>
    </source>
</evidence>
<sequence>MSDDSTGTGDGSSPTGDRSAVRPLRAFAGARRLPEAPLTRADAPWLGGVLVVGAAVAATYVLTNPYPAFGAGLFTVIADAIRESGYGLPTSVPGYSEEPVPVAYPPLGFYALAVLRDLGADPFAAARFVPPLVTAAALVPAYLLGRDLLDGRARGCAAALLLGVNSQVLKWHVSAGGVVRAPAFLFALASAYAGLRLFRDREAAWLPVSVATFTLTVLTHPTYTLFVVLTYLLFWVGYDRSLAGLLRGAAVGFGGLLLSAPWWLSVAGRHGPTVFAAAAGTHGGIGGGLLEAITPWSLVPVAAAVLLALAGWRVLPAWVVLARIAFAQSRFVYAVGAFALVALAVELAPRLPDPFPGRPGARRAVAVAALVCIATVGVGGLGYSFSSAADPTTPSFVDDDDVEAMEWAAAETEPDATFVVLGDAAEWFPAVADRTILVAPWGAEWRTPETYEQHLGAFENASACGTAACLDYHLSAVEPEPRPDYLYVPRGGYTIRGSRTVQFGTLERSLEHAGGYERAYANDGVVVYRVVNGTD</sequence>
<organism evidence="4 5">
    <name type="scientific">Halorarum salinum</name>
    <dbReference type="NCBI Taxonomy" id="2743089"/>
    <lineage>
        <taxon>Archaea</taxon>
        <taxon>Methanobacteriati</taxon>
        <taxon>Methanobacteriota</taxon>
        <taxon>Stenosarchaea group</taxon>
        <taxon>Halobacteria</taxon>
        <taxon>Halobacteriales</taxon>
        <taxon>Haloferacaceae</taxon>
        <taxon>Halorarum</taxon>
    </lineage>
</organism>
<feature type="region of interest" description="Disordered" evidence="1">
    <location>
        <begin position="1"/>
        <end position="20"/>
    </location>
</feature>
<dbReference type="KEGG" id="halu:HUG12_18420"/>
<feature type="transmembrane region" description="Helical" evidence="2">
    <location>
        <begin position="245"/>
        <end position="264"/>
    </location>
</feature>
<evidence type="ECO:0000256" key="1">
    <source>
        <dbReference type="SAM" id="MobiDB-lite"/>
    </source>
</evidence>
<keyword evidence="5" id="KW-1185">Reference proteome</keyword>
<feature type="compositionally biased region" description="Low complexity" evidence="1">
    <location>
        <begin position="1"/>
        <end position="17"/>
    </location>
</feature>
<dbReference type="Proteomes" id="UP000509626">
    <property type="component" value="Chromosome"/>
</dbReference>
<protein>
    <submittedName>
        <fullName evidence="4">Glycosyltransferase family 39 protein</fullName>
    </submittedName>
</protein>
<feature type="transmembrane region" description="Helical" evidence="2">
    <location>
        <begin position="298"/>
        <end position="319"/>
    </location>
</feature>
<evidence type="ECO:0000256" key="2">
    <source>
        <dbReference type="SAM" id="Phobius"/>
    </source>
</evidence>
<dbReference type="OrthoDB" id="242465at2157"/>
<keyword evidence="4" id="KW-0808">Transferase</keyword>
<accession>A0A7D5LCV0</accession>
<gene>
    <name evidence="4" type="ORF">HUG12_18420</name>
</gene>
<feature type="transmembrane region" description="Helical" evidence="2">
    <location>
        <begin position="178"/>
        <end position="198"/>
    </location>
</feature>
<evidence type="ECO:0000313" key="4">
    <source>
        <dbReference type="EMBL" id="QLG63594.1"/>
    </source>
</evidence>
<keyword evidence="2" id="KW-1133">Transmembrane helix</keyword>
<keyword evidence="2" id="KW-0812">Transmembrane</keyword>
<dbReference type="Pfam" id="PF13231">
    <property type="entry name" value="PMT_2"/>
    <property type="match status" value="1"/>
</dbReference>
<proteinExistence type="predicted"/>
<name>A0A7D5LCV0_9EURY</name>
<feature type="transmembrane region" description="Helical" evidence="2">
    <location>
        <begin position="43"/>
        <end position="62"/>
    </location>
</feature>
<feature type="transmembrane region" description="Helical" evidence="2">
    <location>
        <begin position="218"/>
        <end position="238"/>
    </location>
</feature>
<keyword evidence="2" id="KW-0472">Membrane</keyword>
<dbReference type="AlphaFoldDB" id="A0A7D5LCV0"/>
<dbReference type="RefSeq" id="WP_179270178.1">
    <property type="nucleotide sequence ID" value="NZ_CP058579.1"/>
</dbReference>
<feature type="transmembrane region" description="Helical" evidence="2">
    <location>
        <begin position="331"/>
        <end position="352"/>
    </location>
</feature>
<feature type="domain" description="Glycosyltransferase RgtA/B/C/D-like" evidence="3">
    <location>
        <begin position="105"/>
        <end position="263"/>
    </location>
</feature>